<dbReference type="EMBL" id="PQAP01000054">
    <property type="protein sequence ID" value="PWB73444.1"/>
    <property type="molecule type" value="Genomic_DNA"/>
</dbReference>
<dbReference type="Proteomes" id="UP000250918">
    <property type="component" value="Unassembled WGS sequence"/>
</dbReference>
<feature type="signal peptide" evidence="2">
    <location>
        <begin position="1"/>
        <end position="22"/>
    </location>
</feature>
<dbReference type="SUPFAM" id="SSF48452">
    <property type="entry name" value="TPR-like"/>
    <property type="match status" value="1"/>
</dbReference>
<dbReference type="Gene3D" id="1.25.40.10">
    <property type="entry name" value="Tetratricopeptide repeat domain"/>
    <property type="match status" value="4"/>
</dbReference>
<name>A0A855X8R9_9BACT</name>
<organism evidence="3 4">
    <name type="scientific">candidate division GN15 bacterium</name>
    <dbReference type="NCBI Taxonomy" id="2072418"/>
    <lineage>
        <taxon>Bacteria</taxon>
        <taxon>candidate division GN15</taxon>
    </lineage>
</organism>
<sequence length="619" mass="69284">MRMNPRIVVVAVCALCVSAALCFGQSQPPQSPPSGQTFTIQSVGGSQENRQRVMTARQLMADGNYEAASALLEIVYEQEPGNQAVTGMLRTCYYQLKQYLKAETLVRRLLAVAPDQFGLRLELAELLADQGEADSSKAAYHDAMAGIPVQDTSRYLLIIRSEMSRNLGDEALKLIDSLRRQSGNSLLFALEQGSILETQKNYTPAADIYLTLLAGDSTSSAMEAERRLIAMLGFPESAGAVEARLAREAGTVKSRRVLQLLEDYTLKAGQFDKAFAYCVRRDSLERSDGAPLLYYMRRCAERKQYAEVIKMGQYALSRYPSAALTQLVTMSYAGALGESGRYNDAIAQYEAIRASSPRPQDRGDAVYAEAMVYMDKLREYPRALGLLDTVLGQYRFGNLFLNSMRDRARCFMRMGNLDSADEAYITVARQTNLPDLREEAAYYDGLIYLFRNKYDSCKSALKKLLVNYPSGFYVNDAMQLLMVLDDAGDSPDIMAMYANAELYSERYEWDSARTWFDRLTLADNKALADDALDRMLQISLKVTDTAAALDAVERLVTGYPDSYFAPYGLKAKADILLAGRGTRQQAREIYMQLLQQYPNYPFATDVRKRLRQLDADKIG</sequence>
<feature type="compositionally biased region" description="Polar residues" evidence="1">
    <location>
        <begin position="37"/>
        <end position="46"/>
    </location>
</feature>
<feature type="region of interest" description="Disordered" evidence="1">
    <location>
        <begin position="27"/>
        <end position="46"/>
    </location>
</feature>
<reference evidence="3 4" key="1">
    <citation type="journal article" date="2018" name="ISME J.">
        <title>A methanotrophic archaeon couples anaerobic oxidation of methane to Fe(III) reduction.</title>
        <authorList>
            <person name="Cai C."/>
            <person name="Leu A.O."/>
            <person name="Xie G.J."/>
            <person name="Guo J."/>
            <person name="Feng Y."/>
            <person name="Zhao J.X."/>
            <person name="Tyson G.W."/>
            <person name="Yuan Z."/>
            <person name="Hu S."/>
        </authorList>
    </citation>
    <scope>NUCLEOTIDE SEQUENCE [LARGE SCALE GENOMIC DNA]</scope>
    <source>
        <strain evidence="3">FeB_12</strain>
    </source>
</reference>
<evidence type="ECO:0000256" key="1">
    <source>
        <dbReference type="SAM" id="MobiDB-lite"/>
    </source>
</evidence>
<feature type="chain" id="PRO_5032776106" description="Tetratricopeptide repeat protein" evidence="2">
    <location>
        <begin position="23"/>
        <end position="619"/>
    </location>
</feature>
<evidence type="ECO:0000256" key="2">
    <source>
        <dbReference type="SAM" id="SignalP"/>
    </source>
</evidence>
<evidence type="ECO:0000313" key="4">
    <source>
        <dbReference type="Proteomes" id="UP000250918"/>
    </source>
</evidence>
<proteinExistence type="predicted"/>
<dbReference type="InterPro" id="IPR019734">
    <property type="entry name" value="TPR_rpt"/>
</dbReference>
<dbReference type="Pfam" id="PF14559">
    <property type="entry name" value="TPR_19"/>
    <property type="match status" value="1"/>
</dbReference>
<keyword evidence="2" id="KW-0732">Signal</keyword>
<gene>
    <name evidence="3" type="ORF">C3F09_05260</name>
</gene>
<protein>
    <recommendedName>
        <fullName evidence="5">Tetratricopeptide repeat protein</fullName>
    </recommendedName>
</protein>
<feature type="compositionally biased region" description="Low complexity" evidence="1">
    <location>
        <begin position="27"/>
        <end position="36"/>
    </location>
</feature>
<dbReference type="SUPFAM" id="SSF81901">
    <property type="entry name" value="HCP-like"/>
    <property type="match status" value="1"/>
</dbReference>
<comment type="caution">
    <text evidence="3">The sequence shown here is derived from an EMBL/GenBank/DDBJ whole genome shotgun (WGS) entry which is preliminary data.</text>
</comment>
<evidence type="ECO:0008006" key="5">
    <source>
        <dbReference type="Google" id="ProtNLM"/>
    </source>
</evidence>
<dbReference type="AlphaFoldDB" id="A0A855X8R9"/>
<dbReference type="InterPro" id="IPR011990">
    <property type="entry name" value="TPR-like_helical_dom_sf"/>
</dbReference>
<dbReference type="Pfam" id="PF13174">
    <property type="entry name" value="TPR_6"/>
    <property type="match status" value="1"/>
</dbReference>
<accession>A0A855X8R9</accession>
<evidence type="ECO:0000313" key="3">
    <source>
        <dbReference type="EMBL" id="PWB73444.1"/>
    </source>
</evidence>